<evidence type="ECO:0008006" key="6">
    <source>
        <dbReference type="Google" id="ProtNLM"/>
    </source>
</evidence>
<keyword evidence="1" id="KW-0285">Flavoprotein</keyword>
<evidence type="ECO:0000256" key="3">
    <source>
        <dbReference type="ARBA" id="ARBA00023002"/>
    </source>
</evidence>
<keyword evidence="4" id="KW-0503">Monooxygenase</keyword>
<dbReference type="InterPro" id="IPR036661">
    <property type="entry name" value="Luciferase-like_sf"/>
</dbReference>
<dbReference type="SUPFAM" id="SSF51679">
    <property type="entry name" value="Bacterial luciferase-like"/>
    <property type="match status" value="1"/>
</dbReference>
<dbReference type="GO" id="GO:0016705">
    <property type="term" value="F:oxidoreductase activity, acting on paired donors, with incorporation or reduction of molecular oxygen"/>
    <property type="evidence" value="ECO:0007669"/>
    <property type="project" value="InterPro"/>
</dbReference>
<dbReference type="PANTHER" id="PTHR30011">
    <property type="entry name" value="ALKANESULFONATE MONOOXYGENASE-RELATED"/>
    <property type="match status" value="1"/>
</dbReference>
<reference evidence="5" key="1">
    <citation type="submission" date="2024-06" db="EMBL/GenBank/DDBJ databases">
        <authorList>
            <person name="Coelho C."/>
            <person name="Bento M."/>
            <person name="Garcia E."/>
            <person name="Camelo A."/>
            <person name="Brandao I."/>
            <person name="Espirito Santo C."/>
            <person name="Trovao J."/>
            <person name="Verissimo A."/>
            <person name="Costa J."/>
            <person name="Tiago I."/>
        </authorList>
    </citation>
    <scope>NUCLEOTIDE SEQUENCE</scope>
    <source>
        <strain evidence="5">KWT182</strain>
    </source>
</reference>
<evidence type="ECO:0000256" key="4">
    <source>
        <dbReference type="ARBA" id="ARBA00023033"/>
    </source>
</evidence>
<dbReference type="Gene3D" id="3.20.20.30">
    <property type="entry name" value="Luciferase-like domain"/>
    <property type="match status" value="1"/>
</dbReference>
<dbReference type="InterPro" id="IPR051260">
    <property type="entry name" value="Diverse_substr_monoxygenases"/>
</dbReference>
<name>A0AAU7QEH1_9GAMM</name>
<protein>
    <recommendedName>
        <fullName evidence="6">LLM class flavin-dependent oxidoreductase</fullName>
    </recommendedName>
</protein>
<gene>
    <name evidence="5" type="ORF">ABK905_11795</name>
</gene>
<sequence>MSYNGRIVGTPEHIAHRLALWQEAGIDGVNVAYQTTPGSFVEFIDYVMPVLAQRGLAQTDYAPGTLRERFFPGREARINDRHPARRA</sequence>
<keyword evidence="3" id="KW-0560">Oxidoreductase</keyword>
<keyword evidence="2" id="KW-0288">FMN</keyword>
<accession>A0AAU7QEH1</accession>
<dbReference type="AlphaFoldDB" id="A0AAU7QEH1"/>
<dbReference type="GO" id="GO:0004497">
    <property type="term" value="F:monooxygenase activity"/>
    <property type="evidence" value="ECO:0007669"/>
    <property type="project" value="UniProtKB-KW"/>
</dbReference>
<dbReference type="EMBL" id="CP157947">
    <property type="protein sequence ID" value="XBS71538.1"/>
    <property type="molecule type" value="Genomic_DNA"/>
</dbReference>
<evidence type="ECO:0000313" key="5">
    <source>
        <dbReference type="EMBL" id="XBS71538.1"/>
    </source>
</evidence>
<proteinExistence type="predicted"/>
<evidence type="ECO:0000256" key="2">
    <source>
        <dbReference type="ARBA" id="ARBA00022643"/>
    </source>
</evidence>
<organism evidence="5">
    <name type="scientific">Acerihabitans sp. KWT182</name>
    <dbReference type="NCBI Taxonomy" id="3157919"/>
    <lineage>
        <taxon>Bacteria</taxon>
        <taxon>Pseudomonadati</taxon>
        <taxon>Pseudomonadota</taxon>
        <taxon>Gammaproteobacteria</taxon>
        <taxon>Enterobacterales</taxon>
        <taxon>Pectobacteriaceae</taxon>
        <taxon>Acerihabitans</taxon>
    </lineage>
</organism>
<dbReference type="PANTHER" id="PTHR30011:SF16">
    <property type="entry name" value="C2H2 FINGER DOMAIN TRANSCRIPTION FACTOR (EUROFUNG)-RELATED"/>
    <property type="match status" value="1"/>
</dbReference>
<evidence type="ECO:0000256" key="1">
    <source>
        <dbReference type="ARBA" id="ARBA00022630"/>
    </source>
</evidence>